<evidence type="ECO:0000313" key="2">
    <source>
        <dbReference type="Proteomes" id="UP000599578"/>
    </source>
</evidence>
<organism evidence="1 2">
    <name type="scientific">Marinobacterium nitratireducens</name>
    <dbReference type="NCBI Taxonomy" id="518897"/>
    <lineage>
        <taxon>Bacteria</taxon>
        <taxon>Pseudomonadati</taxon>
        <taxon>Pseudomonadota</taxon>
        <taxon>Gammaproteobacteria</taxon>
        <taxon>Oceanospirillales</taxon>
        <taxon>Oceanospirillaceae</taxon>
        <taxon>Marinobacterium</taxon>
    </lineage>
</organism>
<comment type="caution">
    <text evidence="1">The sequence shown here is derived from an EMBL/GenBank/DDBJ whole genome shotgun (WGS) entry which is preliminary data.</text>
</comment>
<dbReference type="RefSeq" id="WP_195826181.1">
    <property type="nucleotide sequence ID" value="NZ_BMLT01000008.1"/>
</dbReference>
<keyword evidence="2" id="KW-1185">Reference proteome</keyword>
<reference evidence="1 2" key="1">
    <citation type="journal article" date="2014" name="Int. J. Syst. Evol. Microbiol.">
        <title>Complete genome sequence of Corynebacterium casei LMG S-19264T (=DSM 44701T), isolated from a smear-ripened cheese.</title>
        <authorList>
            <consortium name="US DOE Joint Genome Institute (JGI-PGF)"/>
            <person name="Walter F."/>
            <person name="Albersmeier A."/>
            <person name="Kalinowski J."/>
            <person name="Ruckert C."/>
        </authorList>
    </citation>
    <scope>NUCLEOTIDE SEQUENCE [LARGE SCALE GENOMIC DNA]</scope>
    <source>
        <strain evidence="1 2">CGMCC 1.7286</strain>
    </source>
</reference>
<name>A0A917ZJI1_9GAMM</name>
<evidence type="ECO:0000313" key="1">
    <source>
        <dbReference type="EMBL" id="GGO84813.1"/>
    </source>
</evidence>
<accession>A0A917ZJI1</accession>
<sequence>MKPIPRDQSIEATADIVDELRRNKLRAAWQHGAIAAPPILQTEPVWSAAAGNLYRVETASTHPERGFTRSGYFCI</sequence>
<dbReference type="Proteomes" id="UP000599578">
    <property type="component" value="Unassembled WGS sequence"/>
</dbReference>
<dbReference type="AlphaFoldDB" id="A0A917ZJI1"/>
<gene>
    <name evidence="1" type="ORF">GCM10011348_31900</name>
</gene>
<protein>
    <submittedName>
        <fullName evidence="1">Uncharacterized protein</fullName>
    </submittedName>
</protein>
<proteinExistence type="predicted"/>
<dbReference type="EMBL" id="BMLT01000008">
    <property type="protein sequence ID" value="GGO84813.1"/>
    <property type="molecule type" value="Genomic_DNA"/>
</dbReference>